<keyword evidence="1" id="KW-0812">Transmembrane</keyword>
<evidence type="ECO:0000256" key="1">
    <source>
        <dbReference type="SAM" id="Phobius"/>
    </source>
</evidence>
<sequence>MQRQRWAEQLRPYFYPALGLKLLCGLLLGLLYFEYYGGGDTVAYHQGSLKLTALAYQDFKAYAELIFLNQFPDEPFRAEIPFSRFPDFSNSFFLIKLLSVLNLLTDSSYYLGGLYFSLFSFWGSGRLAATLIILQRKYKTAATVAFLLFPSVMFWSSGLSKDALLFGSVCWIVAVVLKTANGYRASKTDFILLLPMLYLLYKVKFFVAMLLLPLLFVYLSLKVIAKNYPLLKPERRQVYIFILLLLLFIPAAALFFDMYMDGFFYSNLVTTHDALLARSQHTIFIQYNLLEPTLQSFILNAPEAVLSAVYRPFIWESDNALQILSGIENLVLLMLTLVSIRAGLTTKRCRISPEYVLFGFIVILFAAIFGLSTPNFGSLSRYRILFLPFLIYLFMQNTFILSILYKLKAMLPKRYF</sequence>
<name>A0A364RDN8_9BACT</name>
<dbReference type="AlphaFoldDB" id="A0A364RDN8"/>
<comment type="caution">
    <text evidence="2">The sequence shown here is derived from an EMBL/GenBank/DDBJ whole genome shotgun (WGS) entry which is preliminary data.</text>
</comment>
<feature type="transmembrane region" description="Helical" evidence="1">
    <location>
        <begin position="320"/>
        <end position="343"/>
    </location>
</feature>
<proteinExistence type="predicted"/>
<feature type="transmembrane region" description="Helical" evidence="1">
    <location>
        <begin position="12"/>
        <end position="33"/>
    </location>
</feature>
<gene>
    <name evidence="2" type="ORF">DP923_11400</name>
</gene>
<feature type="transmembrane region" description="Helical" evidence="1">
    <location>
        <begin position="237"/>
        <end position="256"/>
    </location>
</feature>
<keyword evidence="1" id="KW-0472">Membrane</keyword>
<keyword evidence="1" id="KW-1133">Transmembrane helix</keyword>
<organism evidence="2 3">
    <name type="scientific">Pontibacter arcticus</name>
    <dbReference type="NCBI Taxonomy" id="2080288"/>
    <lineage>
        <taxon>Bacteria</taxon>
        <taxon>Pseudomonadati</taxon>
        <taxon>Bacteroidota</taxon>
        <taxon>Cytophagia</taxon>
        <taxon>Cytophagales</taxon>
        <taxon>Hymenobacteraceae</taxon>
        <taxon>Pontibacter</taxon>
    </lineage>
</organism>
<keyword evidence="3" id="KW-1185">Reference proteome</keyword>
<feature type="transmembrane region" description="Helical" evidence="1">
    <location>
        <begin position="355"/>
        <end position="372"/>
    </location>
</feature>
<dbReference type="Proteomes" id="UP000251692">
    <property type="component" value="Unassembled WGS sequence"/>
</dbReference>
<evidence type="ECO:0000313" key="2">
    <source>
        <dbReference type="EMBL" id="RAU82384.1"/>
    </source>
</evidence>
<evidence type="ECO:0000313" key="3">
    <source>
        <dbReference type="Proteomes" id="UP000251692"/>
    </source>
</evidence>
<dbReference type="EMBL" id="QMDV01000003">
    <property type="protein sequence ID" value="RAU82384.1"/>
    <property type="molecule type" value="Genomic_DNA"/>
</dbReference>
<accession>A0A364RDN8</accession>
<feature type="transmembrane region" description="Helical" evidence="1">
    <location>
        <begin position="140"/>
        <end position="156"/>
    </location>
</feature>
<protein>
    <recommendedName>
        <fullName evidence="4">Glycosyltransferase RgtA/B/C/D-like domain-containing protein</fullName>
    </recommendedName>
</protein>
<evidence type="ECO:0008006" key="4">
    <source>
        <dbReference type="Google" id="ProtNLM"/>
    </source>
</evidence>
<feature type="transmembrane region" description="Helical" evidence="1">
    <location>
        <begin position="112"/>
        <end position="134"/>
    </location>
</feature>
<feature type="transmembrane region" description="Helical" evidence="1">
    <location>
        <begin position="384"/>
        <end position="405"/>
    </location>
</feature>
<reference evidence="2 3" key="1">
    <citation type="submission" date="2018-06" db="EMBL/GenBank/DDBJ databases">
        <authorList>
            <person name="Liu Z.-W."/>
        </authorList>
    </citation>
    <scope>NUCLEOTIDE SEQUENCE [LARGE SCALE GENOMIC DNA]</scope>
    <source>
        <strain evidence="2 3">2b14</strain>
    </source>
</reference>
<reference evidence="2 3" key="2">
    <citation type="submission" date="2018-07" db="EMBL/GenBank/DDBJ databases">
        <title>Pontibacter sp. 2b14 genomic sequence and assembly.</title>
        <authorList>
            <person name="Du Z.-J."/>
        </authorList>
    </citation>
    <scope>NUCLEOTIDE SEQUENCE [LARGE SCALE GENOMIC DNA]</scope>
    <source>
        <strain evidence="2 3">2b14</strain>
    </source>
</reference>
<feature type="transmembrane region" description="Helical" evidence="1">
    <location>
        <begin position="203"/>
        <end position="225"/>
    </location>
</feature>